<feature type="compositionally biased region" description="Basic and acidic residues" evidence="1">
    <location>
        <begin position="1"/>
        <end position="12"/>
    </location>
</feature>
<keyword evidence="3" id="KW-1185">Reference proteome</keyword>
<protein>
    <submittedName>
        <fullName evidence="2">Uncharacterized protein</fullName>
    </submittedName>
</protein>
<evidence type="ECO:0000313" key="3">
    <source>
        <dbReference type="Proteomes" id="UP000002630"/>
    </source>
</evidence>
<feature type="region of interest" description="Disordered" evidence="1">
    <location>
        <begin position="1"/>
        <end position="59"/>
    </location>
</feature>
<accession>D8LCI0</accession>
<dbReference type="EMBL" id="FN647715">
    <property type="protein sequence ID" value="CBN78216.1"/>
    <property type="molecule type" value="Genomic_DNA"/>
</dbReference>
<name>D8LCI0_ECTSI</name>
<dbReference type="OrthoDB" id="10642747at2759"/>
<dbReference type="Proteomes" id="UP000002630">
    <property type="component" value="Linkage Group LG27"/>
</dbReference>
<organism evidence="2 3">
    <name type="scientific">Ectocarpus siliculosus</name>
    <name type="common">Brown alga</name>
    <name type="synonym">Conferva siliculosa</name>
    <dbReference type="NCBI Taxonomy" id="2880"/>
    <lineage>
        <taxon>Eukaryota</taxon>
        <taxon>Sar</taxon>
        <taxon>Stramenopiles</taxon>
        <taxon>Ochrophyta</taxon>
        <taxon>PX clade</taxon>
        <taxon>Phaeophyceae</taxon>
        <taxon>Ectocarpales</taxon>
        <taxon>Ectocarpaceae</taxon>
        <taxon>Ectocarpus</taxon>
    </lineage>
</organism>
<evidence type="ECO:0000313" key="2">
    <source>
        <dbReference type="EMBL" id="CBN78216.1"/>
    </source>
</evidence>
<dbReference type="EMBL" id="FN649752">
    <property type="protein sequence ID" value="CBN78216.1"/>
    <property type="molecule type" value="Genomic_DNA"/>
</dbReference>
<gene>
    <name evidence="2" type="ORF">Esi_0103_0080</name>
</gene>
<evidence type="ECO:0000256" key="1">
    <source>
        <dbReference type="SAM" id="MobiDB-lite"/>
    </source>
</evidence>
<sequence length="67" mass="7322">MVDEVLGRETQDPGKPWVWQIAGRDGRHPTTSGGGEGEDGDGEKRNEAITPEGKSPQQLRYAFIQKG</sequence>
<dbReference type="AlphaFoldDB" id="D8LCI0"/>
<dbReference type="InParanoid" id="D8LCI0"/>
<reference evidence="2 3" key="1">
    <citation type="journal article" date="2010" name="Nature">
        <title>The Ectocarpus genome and the independent evolution of multicellularity in brown algae.</title>
        <authorList>
            <person name="Cock J.M."/>
            <person name="Sterck L."/>
            <person name="Rouze P."/>
            <person name="Scornet D."/>
            <person name="Allen A.E."/>
            <person name="Amoutzias G."/>
            <person name="Anthouard V."/>
            <person name="Artiguenave F."/>
            <person name="Aury J.M."/>
            <person name="Badger J.H."/>
            <person name="Beszteri B."/>
            <person name="Billiau K."/>
            <person name="Bonnet E."/>
            <person name="Bothwell J.H."/>
            <person name="Bowler C."/>
            <person name="Boyen C."/>
            <person name="Brownlee C."/>
            <person name="Carrano C.J."/>
            <person name="Charrier B."/>
            <person name="Cho G.Y."/>
            <person name="Coelho S.M."/>
            <person name="Collen J."/>
            <person name="Corre E."/>
            <person name="Da Silva C."/>
            <person name="Delage L."/>
            <person name="Delaroque N."/>
            <person name="Dittami S.M."/>
            <person name="Doulbeau S."/>
            <person name="Elias M."/>
            <person name="Farnham G."/>
            <person name="Gachon C.M."/>
            <person name="Gschloessl B."/>
            <person name="Heesch S."/>
            <person name="Jabbari K."/>
            <person name="Jubin C."/>
            <person name="Kawai H."/>
            <person name="Kimura K."/>
            <person name="Kloareg B."/>
            <person name="Kupper F.C."/>
            <person name="Lang D."/>
            <person name="Le Bail A."/>
            <person name="Leblanc C."/>
            <person name="Lerouge P."/>
            <person name="Lohr M."/>
            <person name="Lopez P.J."/>
            <person name="Martens C."/>
            <person name="Maumus F."/>
            <person name="Michel G."/>
            <person name="Miranda-Saavedra D."/>
            <person name="Morales J."/>
            <person name="Moreau H."/>
            <person name="Motomura T."/>
            <person name="Nagasato C."/>
            <person name="Napoli C.A."/>
            <person name="Nelson D.R."/>
            <person name="Nyvall-Collen P."/>
            <person name="Peters A.F."/>
            <person name="Pommier C."/>
            <person name="Potin P."/>
            <person name="Poulain J."/>
            <person name="Quesneville H."/>
            <person name="Read B."/>
            <person name="Rensing S.A."/>
            <person name="Ritter A."/>
            <person name="Rousvoal S."/>
            <person name="Samanta M."/>
            <person name="Samson G."/>
            <person name="Schroeder D.C."/>
            <person name="Segurens B."/>
            <person name="Strittmatter M."/>
            <person name="Tonon T."/>
            <person name="Tregear J.W."/>
            <person name="Valentin K."/>
            <person name="von Dassow P."/>
            <person name="Yamagishi T."/>
            <person name="Van de Peer Y."/>
            <person name="Wincker P."/>
        </authorList>
    </citation>
    <scope>NUCLEOTIDE SEQUENCE [LARGE SCALE GENOMIC DNA]</scope>
    <source>
        <strain evidence="3">Ec32 / CCAP1310/4</strain>
    </source>
</reference>
<proteinExistence type="predicted"/>